<comment type="caution">
    <text evidence="3">The sequence shown here is derived from an EMBL/GenBank/DDBJ whole genome shotgun (WGS) entry which is preliminary data.</text>
</comment>
<dbReference type="SUPFAM" id="SSF53474">
    <property type="entry name" value="alpha/beta-Hydrolases"/>
    <property type="match status" value="1"/>
</dbReference>
<dbReference type="InterPro" id="IPR000073">
    <property type="entry name" value="AB_hydrolase_1"/>
</dbReference>
<dbReference type="Gene3D" id="3.40.50.1820">
    <property type="entry name" value="alpha/beta hydrolase"/>
    <property type="match status" value="1"/>
</dbReference>
<dbReference type="EMBL" id="SOCE01000001">
    <property type="protein sequence ID" value="TDU88361.1"/>
    <property type="molecule type" value="Genomic_DNA"/>
</dbReference>
<dbReference type="InterPro" id="IPR050228">
    <property type="entry name" value="Carboxylesterase_BioH"/>
</dbReference>
<sequence>MTSQDGTRIGYWKIGHGPAIVLLHGSMESARSHTLLARALAGDFTVYLPDRRGRGLSGPHRPDHSVRTEVEDLDAVLRAAGATLAFGVSASGAIVLEAARTRPGLQKIAVYEPALVADGAPHAAWLARFDREVAQGNLAAAMITSMYGLELAPAIFKVMPRRLLAAVTEKAMQKEDRKAGPDDITLRKLAPTVHHEGALIVELAGRIEEFREVRIDVLLLGGSKGLPFLEPSRAGLAQVLPRNRRIEFDGLDHGSSSDPSPINSTGSAASVTKIATEIRSFFGAPQ</sequence>
<dbReference type="GO" id="GO:0003824">
    <property type="term" value="F:catalytic activity"/>
    <property type="evidence" value="ECO:0007669"/>
    <property type="project" value="UniProtKB-ARBA"/>
</dbReference>
<dbReference type="PANTHER" id="PTHR43194">
    <property type="entry name" value="HYDROLASE ALPHA/BETA FOLD FAMILY"/>
    <property type="match status" value="1"/>
</dbReference>
<dbReference type="Pfam" id="PF12697">
    <property type="entry name" value="Abhydrolase_6"/>
    <property type="match status" value="1"/>
</dbReference>
<proteinExistence type="predicted"/>
<evidence type="ECO:0000313" key="4">
    <source>
        <dbReference type="Proteomes" id="UP000295151"/>
    </source>
</evidence>
<evidence type="ECO:0000259" key="2">
    <source>
        <dbReference type="Pfam" id="PF12697"/>
    </source>
</evidence>
<protein>
    <submittedName>
        <fullName evidence="3">Pimeloyl-ACP methyl ester carboxylesterase</fullName>
    </submittedName>
</protein>
<name>A0A4R7T8X7_9ACTN</name>
<dbReference type="InterPro" id="IPR029058">
    <property type="entry name" value="AB_hydrolase_fold"/>
</dbReference>
<dbReference type="AlphaFoldDB" id="A0A4R7T8X7"/>
<evidence type="ECO:0000313" key="3">
    <source>
        <dbReference type="EMBL" id="TDU88361.1"/>
    </source>
</evidence>
<gene>
    <name evidence="3" type="ORF">EV138_1905</name>
</gene>
<feature type="domain" description="AB hydrolase-1" evidence="2">
    <location>
        <begin position="20"/>
        <end position="253"/>
    </location>
</feature>
<dbReference type="Proteomes" id="UP000295151">
    <property type="component" value="Unassembled WGS sequence"/>
</dbReference>
<evidence type="ECO:0000256" key="1">
    <source>
        <dbReference type="SAM" id="MobiDB-lite"/>
    </source>
</evidence>
<organism evidence="3 4">
    <name type="scientific">Kribbella voronezhensis</name>
    <dbReference type="NCBI Taxonomy" id="2512212"/>
    <lineage>
        <taxon>Bacteria</taxon>
        <taxon>Bacillati</taxon>
        <taxon>Actinomycetota</taxon>
        <taxon>Actinomycetes</taxon>
        <taxon>Propionibacteriales</taxon>
        <taxon>Kribbellaceae</taxon>
        <taxon>Kribbella</taxon>
    </lineage>
</organism>
<accession>A0A4R7T8X7</accession>
<feature type="region of interest" description="Disordered" evidence="1">
    <location>
        <begin position="248"/>
        <end position="269"/>
    </location>
</feature>
<reference evidence="3 4" key="1">
    <citation type="submission" date="2019-03" db="EMBL/GenBank/DDBJ databases">
        <title>Genomic Encyclopedia of Type Strains, Phase III (KMG-III): the genomes of soil and plant-associated and newly described type strains.</title>
        <authorList>
            <person name="Whitman W."/>
        </authorList>
    </citation>
    <scope>NUCLEOTIDE SEQUENCE [LARGE SCALE GENOMIC DNA]</scope>
    <source>
        <strain evidence="3 4">VKM Ac-2575</strain>
    </source>
</reference>
<dbReference type="PANTHER" id="PTHR43194:SF5">
    <property type="entry name" value="PIMELOYL-[ACYL-CARRIER PROTEIN] METHYL ESTER ESTERASE"/>
    <property type="match status" value="1"/>
</dbReference>
<keyword evidence="4" id="KW-1185">Reference proteome</keyword>
<feature type="compositionally biased region" description="Polar residues" evidence="1">
    <location>
        <begin position="254"/>
        <end position="269"/>
    </location>
</feature>